<keyword evidence="2" id="KW-0408">Iron</keyword>
<feature type="domain" description="4Fe-4S ferredoxin-type" evidence="4">
    <location>
        <begin position="140"/>
        <end position="172"/>
    </location>
</feature>
<protein>
    <recommendedName>
        <fullName evidence="4">4Fe-4S ferredoxin-type domain-containing protein</fullName>
    </recommendedName>
</protein>
<dbReference type="SUPFAM" id="SSF46548">
    <property type="entry name" value="alpha-helical ferredoxin"/>
    <property type="match status" value="1"/>
</dbReference>
<dbReference type="InterPro" id="IPR017896">
    <property type="entry name" value="4Fe4S_Fe-S-bd"/>
</dbReference>
<reference evidence="6" key="1">
    <citation type="submission" date="2017-09" db="EMBL/GenBank/DDBJ databases">
        <title>Depth-based differentiation of microbial function through sediment-hosted aquifers and enrichment of novel symbionts in the deep terrestrial subsurface.</title>
        <authorList>
            <person name="Probst A.J."/>
            <person name="Ladd B."/>
            <person name="Jarett J.K."/>
            <person name="Geller-Mcgrath D.E."/>
            <person name="Sieber C.M.K."/>
            <person name="Emerson J.B."/>
            <person name="Anantharaman K."/>
            <person name="Thomas B.C."/>
            <person name="Malmstrom R."/>
            <person name="Stieglmeier M."/>
            <person name="Klingl A."/>
            <person name="Woyke T."/>
            <person name="Ryan C.M."/>
            <person name="Banfield J.F."/>
        </authorList>
    </citation>
    <scope>NUCLEOTIDE SEQUENCE [LARGE SCALE GENOMIC DNA]</scope>
</reference>
<proteinExistence type="predicted"/>
<evidence type="ECO:0000256" key="2">
    <source>
        <dbReference type="ARBA" id="ARBA00023004"/>
    </source>
</evidence>
<keyword evidence="3" id="KW-0411">Iron-sulfur</keyword>
<evidence type="ECO:0000313" key="5">
    <source>
        <dbReference type="EMBL" id="PIZ17116.1"/>
    </source>
</evidence>
<dbReference type="InterPro" id="IPR017900">
    <property type="entry name" value="4Fe4S_Fe_S_CS"/>
</dbReference>
<dbReference type="GO" id="GO:0051536">
    <property type="term" value="F:iron-sulfur cluster binding"/>
    <property type="evidence" value="ECO:0007669"/>
    <property type="project" value="UniProtKB-KW"/>
</dbReference>
<dbReference type="Gene3D" id="3.30.70.20">
    <property type="match status" value="1"/>
</dbReference>
<dbReference type="PROSITE" id="PS51379">
    <property type="entry name" value="4FE4S_FER_2"/>
    <property type="match status" value="1"/>
</dbReference>
<evidence type="ECO:0000259" key="4">
    <source>
        <dbReference type="PROSITE" id="PS51379"/>
    </source>
</evidence>
<dbReference type="GO" id="GO:0046872">
    <property type="term" value="F:metal ion binding"/>
    <property type="evidence" value="ECO:0007669"/>
    <property type="project" value="UniProtKB-KW"/>
</dbReference>
<evidence type="ECO:0000313" key="6">
    <source>
        <dbReference type="Proteomes" id="UP000229307"/>
    </source>
</evidence>
<sequence length="206" mass="22226">MGISLFGVALLEPAREYFHGSIKESASGLKFGISMGVRLQDSIIDGINGEPTLIYKHHYSTVNHLLDQAALRIAGLIQDKGARAIPVPASQIVDWEKQLGHLSHRVIAYYAGLGWIGRSTLLVNPRSGARARYVTVLTDLHLTADKPAEGSCGECRRCIEACPAGAITKEGYDKAKCLEKLKEFAKKQGIGQFICGVCVKACKGSS</sequence>
<dbReference type="Proteomes" id="UP000229307">
    <property type="component" value="Unassembled WGS sequence"/>
</dbReference>
<comment type="caution">
    <text evidence="5">The sequence shown here is derived from an EMBL/GenBank/DDBJ whole genome shotgun (WGS) entry which is preliminary data.</text>
</comment>
<gene>
    <name evidence="5" type="ORF">COY52_05250</name>
</gene>
<evidence type="ECO:0000256" key="1">
    <source>
        <dbReference type="ARBA" id="ARBA00022723"/>
    </source>
</evidence>
<dbReference type="PANTHER" id="PTHR42827">
    <property type="entry name" value="IRON-SULFUR CLUSTER-BINDING PROTEIN-RELATED"/>
    <property type="match status" value="1"/>
</dbReference>
<organism evidence="5 6">
    <name type="scientific">Candidatus Desantisbacteria bacterium CG_4_10_14_0_8_um_filter_48_22</name>
    <dbReference type="NCBI Taxonomy" id="1974543"/>
    <lineage>
        <taxon>Bacteria</taxon>
        <taxon>Candidatus Desantisiibacteriota</taxon>
    </lineage>
</organism>
<dbReference type="EMBL" id="PFMR01000142">
    <property type="protein sequence ID" value="PIZ17116.1"/>
    <property type="molecule type" value="Genomic_DNA"/>
</dbReference>
<dbReference type="PANTHER" id="PTHR42827:SF1">
    <property type="entry name" value="IRON-SULFUR CLUSTER-BINDING PROTEIN"/>
    <property type="match status" value="1"/>
</dbReference>
<dbReference type="PROSITE" id="PS00198">
    <property type="entry name" value="4FE4S_FER_1"/>
    <property type="match status" value="1"/>
</dbReference>
<dbReference type="AlphaFoldDB" id="A0A2M7SC39"/>
<evidence type="ECO:0000256" key="3">
    <source>
        <dbReference type="ARBA" id="ARBA00023014"/>
    </source>
</evidence>
<keyword evidence="1" id="KW-0479">Metal-binding</keyword>
<name>A0A2M7SC39_9BACT</name>
<accession>A0A2M7SC39</accession>